<name>A0ABS4FS76_9BACL</name>
<dbReference type="Proteomes" id="UP001519272">
    <property type="component" value="Unassembled WGS sequence"/>
</dbReference>
<evidence type="ECO:0000313" key="2">
    <source>
        <dbReference type="Proteomes" id="UP001519272"/>
    </source>
</evidence>
<dbReference type="EMBL" id="JAGGKG010000008">
    <property type="protein sequence ID" value="MBP1905437.1"/>
    <property type="molecule type" value="Genomic_DNA"/>
</dbReference>
<reference evidence="1 2" key="1">
    <citation type="submission" date="2021-03" db="EMBL/GenBank/DDBJ databases">
        <title>Genomic Encyclopedia of Type Strains, Phase IV (KMG-IV): sequencing the most valuable type-strain genomes for metagenomic binning, comparative biology and taxonomic classification.</title>
        <authorList>
            <person name="Goeker M."/>
        </authorList>
    </citation>
    <scope>NUCLEOTIDE SEQUENCE [LARGE SCALE GENOMIC DNA]</scope>
    <source>
        <strain evidence="1 2">DSM 14349</strain>
    </source>
</reference>
<sequence>MNYIWDLVIKAKQAGIDPSQITFKPAEVYSPYMELSQQDLNGGVIPNVVEVNPYYRFYDIFRDLFDINVTEDVELRYTLFDIVIHFLADLDLMQGMNKREYYISFVLLDIESGLYGTAVKNWMSLFTKEEQEMIAEGILRMYDTGESLQLLKSVVRSIFPRSTIYVNREEKDEMLFFIGRKQSERSSGKLQLLMTLFLPVRFQTQVYWDCHFGIIEAENTMIQDHIAMY</sequence>
<protein>
    <recommendedName>
        <fullName evidence="3">Iron-dependent peroxidase</fullName>
    </recommendedName>
</protein>
<proteinExistence type="predicted"/>
<keyword evidence="2" id="KW-1185">Reference proteome</keyword>
<comment type="caution">
    <text evidence="1">The sequence shown here is derived from an EMBL/GenBank/DDBJ whole genome shotgun (WGS) entry which is preliminary data.</text>
</comment>
<organism evidence="1 2">
    <name type="scientific">Paenibacillus turicensis</name>
    <dbReference type="NCBI Taxonomy" id="160487"/>
    <lineage>
        <taxon>Bacteria</taxon>
        <taxon>Bacillati</taxon>
        <taxon>Bacillota</taxon>
        <taxon>Bacilli</taxon>
        <taxon>Bacillales</taxon>
        <taxon>Paenibacillaceae</taxon>
        <taxon>Paenibacillus</taxon>
    </lineage>
</organism>
<evidence type="ECO:0000313" key="1">
    <source>
        <dbReference type="EMBL" id="MBP1905437.1"/>
    </source>
</evidence>
<evidence type="ECO:0008006" key="3">
    <source>
        <dbReference type="Google" id="ProtNLM"/>
    </source>
</evidence>
<gene>
    <name evidence="1" type="ORF">J2Z32_002067</name>
</gene>
<accession>A0ABS4FS76</accession>